<gene>
    <name evidence="1" type="ORF">ABID49_000072</name>
</gene>
<accession>A0ABV2G7D1</accession>
<organism evidence="1 2">
    <name type="scientific">Bhargavaea ullalensis</name>
    <dbReference type="NCBI Taxonomy" id="1265685"/>
    <lineage>
        <taxon>Bacteria</taxon>
        <taxon>Bacillati</taxon>
        <taxon>Bacillota</taxon>
        <taxon>Bacilli</taxon>
        <taxon>Bacillales</taxon>
        <taxon>Caryophanaceae</taxon>
        <taxon>Bhargavaea</taxon>
    </lineage>
</organism>
<evidence type="ECO:0000313" key="2">
    <source>
        <dbReference type="Proteomes" id="UP001549099"/>
    </source>
</evidence>
<dbReference type="EMBL" id="JBEPLW010000001">
    <property type="protein sequence ID" value="MET3574196.1"/>
    <property type="molecule type" value="Genomic_DNA"/>
</dbReference>
<reference evidence="1 2" key="1">
    <citation type="submission" date="2024-06" db="EMBL/GenBank/DDBJ databases">
        <title>Genomic Encyclopedia of Type Strains, Phase IV (KMG-IV): sequencing the most valuable type-strain genomes for metagenomic binning, comparative biology and taxonomic classification.</title>
        <authorList>
            <person name="Goeker M."/>
        </authorList>
    </citation>
    <scope>NUCLEOTIDE SEQUENCE [LARGE SCALE GENOMIC DNA]</scope>
    <source>
        <strain evidence="1 2">DSM 26128</strain>
    </source>
</reference>
<dbReference type="Proteomes" id="UP001549099">
    <property type="component" value="Unassembled WGS sequence"/>
</dbReference>
<dbReference type="RefSeq" id="WP_354194180.1">
    <property type="nucleotide sequence ID" value="NZ_JBEPLW010000001.1"/>
</dbReference>
<dbReference type="Gene3D" id="3.40.109.10">
    <property type="entry name" value="NADH Oxidase"/>
    <property type="match status" value="1"/>
</dbReference>
<name>A0ABV2G7D1_9BACL</name>
<proteinExistence type="predicted"/>
<evidence type="ECO:0000313" key="1">
    <source>
        <dbReference type="EMBL" id="MET3574196.1"/>
    </source>
</evidence>
<comment type="caution">
    <text evidence="1">The sequence shown here is derived from an EMBL/GenBank/DDBJ whole genome shotgun (WGS) entry which is preliminary data.</text>
</comment>
<protein>
    <submittedName>
        <fullName evidence="1">Uncharacterized protein</fullName>
    </submittedName>
</protein>
<dbReference type="InterPro" id="IPR000415">
    <property type="entry name" value="Nitroreductase-like"/>
</dbReference>
<sequence length="413" mass="46544">MKTGSEKSRIRSRENGGMDAAYLEAFTDNRHLHFAHGVPPGKPDPFGRLLSQAFPAPADKEAERRLLPVYRLTERIVRVDLASNYVFHPAAPGARNLKAARIISGHGNRLYAYNPLADRLVDVGEAVSPDTGDVLFALLTDDRKLQWYYGEFHRMLSALNAGHVLFNLEFALRHSGREYGFADVHPIIPETLRTDPAVRIRTVIRAGEPHPADRPEPDLLFEGLAPADFLRRSADQRKDGDVFFHRTLGRQPFTRILARTAAAAEAAGIRLYAAVNDVEDTVPGYYRVHRGGLEWTGSFGNGPEDFRLLRDYREHSNFHGFNFWLFMTFDLEEAEEDAEQRFIDMGRLMQFVSVSMAAEGRGLRGLKNYDDAYFRRKTGLPGKMAIGYSGIVFPNRNQAASIRIRHTEKTKGG</sequence>
<keyword evidence="2" id="KW-1185">Reference proteome</keyword>